<accession>A0AA39Y355</accession>
<comment type="caution">
    <text evidence="2">The sequence shown here is derived from an EMBL/GenBank/DDBJ whole genome shotgun (WGS) entry which is preliminary data.</text>
</comment>
<organism evidence="2 3">
    <name type="scientific">Cercophora newfieldiana</name>
    <dbReference type="NCBI Taxonomy" id="92897"/>
    <lineage>
        <taxon>Eukaryota</taxon>
        <taxon>Fungi</taxon>
        <taxon>Dikarya</taxon>
        <taxon>Ascomycota</taxon>
        <taxon>Pezizomycotina</taxon>
        <taxon>Sordariomycetes</taxon>
        <taxon>Sordariomycetidae</taxon>
        <taxon>Sordariales</taxon>
        <taxon>Lasiosphaeriaceae</taxon>
        <taxon>Cercophora</taxon>
    </lineage>
</organism>
<feature type="region of interest" description="Disordered" evidence="1">
    <location>
        <begin position="36"/>
        <end position="67"/>
    </location>
</feature>
<feature type="region of interest" description="Disordered" evidence="1">
    <location>
        <begin position="102"/>
        <end position="383"/>
    </location>
</feature>
<feature type="compositionally biased region" description="Basic and acidic residues" evidence="1">
    <location>
        <begin position="410"/>
        <end position="424"/>
    </location>
</feature>
<name>A0AA39Y355_9PEZI</name>
<dbReference type="EMBL" id="JAULSV010000005">
    <property type="protein sequence ID" value="KAK0643665.1"/>
    <property type="molecule type" value="Genomic_DNA"/>
</dbReference>
<dbReference type="AlphaFoldDB" id="A0AA39Y355"/>
<proteinExistence type="predicted"/>
<feature type="compositionally biased region" description="Basic residues" evidence="1">
    <location>
        <begin position="186"/>
        <end position="196"/>
    </location>
</feature>
<keyword evidence="3" id="KW-1185">Reference proteome</keyword>
<reference evidence="2" key="1">
    <citation type="submission" date="2023-06" db="EMBL/GenBank/DDBJ databases">
        <title>Genome-scale phylogeny and comparative genomics of the fungal order Sordariales.</title>
        <authorList>
            <consortium name="Lawrence Berkeley National Laboratory"/>
            <person name="Hensen N."/>
            <person name="Bonometti L."/>
            <person name="Westerberg I."/>
            <person name="Brannstrom I.O."/>
            <person name="Guillou S."/>
            <person name="Cros-Aarteil S."/>
            <person name="Calhoun S."/>
            <person name="Haridas S."/>
            <person name="Kuo A."/>
            <person name="Mondo S."/>
            <person name="Pangilinan J."/>
            <person name="Riley R."/>
            <person name="Labutti K."/>
            <person name="Andreopoulos B."/>
            <person name="Lipzen A."/>
            <person name="Chen C."/>
            <person name="Yanf M."/>
            <person name="Daum C."/>
            <person name="Ng V."/>
            <person name="Clum A."/>
            <person name="Steindorff A."/>
            <person name="Ohm R."/>
            <person name="Martin F."/>
            <person name="Silar P."/>
            <person name="Natvig D."/>
            <person name="Lalanne C."/>
            <person name="Gautier V."/>
            <person name="Ament-Velasquez S.L."/>
            <person name="Kruys A."/>
            <person name="Hutchinson M.I."/>
            <person name="Powell A.J."/>
            <person name="Barry K."/>
            <person name="Miller A.N."/>
            <person name="Grigoriev I.V."/>
            <person name="Debuchy R."/>
            <person name="Gladieux P."/>
            <person name="Thoren M.H."/>
            <person name="Johannesson H."/>
        </authorList>
    </citation>
    <scope>NUCLEOTIDE SEQUENCE</scope>
    <source>
        <strain evidence="2">SMH2532-1</strain>
    </source>
</reference>
<evidence type="ECO:0000313" key="2">
    <source>
        <dbReference type="EMBL" id="KAK0643665.1"/>
    </source>
</evidence>
<evidence type="ECO:0000313" key="3">
    <source>
        <dbReference type="Proteomes" id="UP001174936"/>
    </source>
</evidence>
<dbReference type="Proteomes" id="UP001174936">
    <property type="component" value="Unassembled WGS sequence"/>
</dbReference>
<sequence>MATVAPGAQEQALFPEIPLKRLFRTYSHKKNRKTGLLPTLRENLPAKKRPGPFVNEQVPRFRSDSQRDQVVVIDGRSSEELRLEEEYYEEYDPEEYATQSVLEGGVQASIEGRDAQPNGYYDYSSEGPSEREDCVSSEEDAPAHSTPASSIGSLPRRRTARPPSSGPRALRRRPYLMFNKTPPPRGFKKLTPKSKLRGAPGSRKAQPGDGFSDGEARPEGLGQILGKRKLPPSAISGAGGLGLTQSSPPIQQQKKKRVKRVEDNSFLDAPRTSKRALETNISKKDKQTTKDRPVGRKASEDGAKTTDDSTGSHGARLGAIHPERNQEDNREDISKGEAGGSNTNKKKKTGDTAKAKQADSNVEVTVPTAHPTEHGVLPGTQPSARLQVEVSPAKTWDTYIEESSPFRQRCSSEEAPHTREEKDVPIMAGRVFRREKTA</sequence>
<feature type="compositionally biased region" description="Basic and acidic residues" evidence="1">
    <location>
        <begin position="321"/>
        <end position="335"/>
    </location>
</feature>
<evidence type="ECO:0000256" key="1">
    <source>
        <dbReference type="SAM" id="MobiDB-lite"/>
    </source>
</evidence>
<gene>
    <name evidence="2" type="ORF">B0T16DRAFT_494658</name>
</gene>
<protein>
    <submittedName>
        <fullName evidence="2">Uncharacterized protein</fullName>
    </submittedName>
</protein>
<feature type="region of interest" description="Disordered" evidence="1">
    <location>
        <begin position="404"/>
        <end position="438"/>
    </location>
</feature>
<feature type="compositionally biased region" description="Basic and acidic residues" evidence="1">
    <location>
        <begin position="275"/>
        <end position="307"/>
    </location>
</feature>